<dbReference type="EMBL" id="FZPH01000025">
    <property type="protein sequence ID" value="SNT65681.1"/>
    <property type="molecule type" value="Genomic_DNA"/>
</dbReference>
<dbReference type="RefSeq" id="WP_089255363.1">
    <property type="nucleotide sequence ID" value="NZ_FZPH01000025.1"/>
</dbReference>
<name>A0A239PF86_9ACTN</name>
<proteinExistence type="predicted"/>
<dbReference type="OrthoDB" id="3536778at2"/>
<evidence type="ECO:0000313" key="2">
    <source>
        <dbReference type="Proteomes" id="UP000198362"/>
    </source>
</evidence>
<gene>
    <name evidence="1" type="ORF">SAMN05421812_12524</name>
</gene>
<sequence length="227" mass="24205">MNDPHAIIGELTIAPPITPAEITALPERDIDMCAEVRPRSDAMRSGVYLAVASGTANNLGVSDGPAGHGIAIAVGTDGWTEGGSADLAAAVQEIVDAFGTTPDGQRRTFDGYLHGEYTGNGDPFVYRIAVVDGRAHVYLPATTWPAAVDANGYEPPPGRTDGQRALARLPFAVRLRMLDRVYMAMEFGDIDGEGEPGTEWNPDRWQDLDRVFAGAGVTFTSTNNKED</sequence>
<reference evidence="1 2" key="1">
    <citation type="submission" date="2017-06" db="EMBL/GenBank/DDBJ databases">
        <authorList>
            <person name="Kim H.J."/>
            <person name="Triplett B.A."/>
        </authorList>
    </citation>
    <scope>NUCLEOTIDE SEQUENCE [LARGE SCALE GENOMIC DNA]</scope>
    <source>
        <strain evidence="1 2">CGMCC 4.5593</strain>
    </source>
</reference>
<accession>A0A239PF86</accession>
<keyword evidence="2" id="KW-1185">Reference proteome</keyword>
<protein>
    <submittedName>
        <fullName evidence="1">Uncharacterized protein</fullName>
    </submittedName>
</protein>
<dbReference type="AlphaFoldDB" id="A0A239PF86"/>
<dbReference type="Proteomes" id="UP000198362">
    <property type="component" value="Unassembled WGS sequence"/>
</dbReference>
<evidence type="ECO:0000313" key="1">
    <source>
        <dbReference type="EMBL" id="SNT65681.1"/>
    </source>
</evidence>
<dbReference type="Pfam" id="PF19708">
    <property type="entry name" value="DUF6205"/>
    <property type="match status" value="1"/>
</dbReference>
<dbReference type="InterPro" id="IPR045779">
    <property type="entry name" value="DUF6205"/>
</dbReference>
<organism evidence="1 2">
    <name type="scientific">Asanoa hainanensis</name>
    <dbReference type="NCBI Taxonomy" id="560556"/>
    <lineage>
        <taxon>Bacteria</taxon>
        <taxon>Bacillati</taxon>
        <taxon>Actinomycetota</taxon>
        <taxon>Actinomycetes</taxon>
        <taxon>Micromonosporales</taxon>
        <taxon>Micromonosporaceae</taxon>
        <taxon>Asanoa</taxon>
    </lineage>
</organism>